<dbReference type="AlphaFoldDB" id="A0A561W4V6"/>
<dbReference type="GeneID" id="300129753"/>
<evidence type="ECO:0008006" key="4">
    <source>
        <dbReference type="Google" id="ProtNLM"/>
    </source>
</evidence>
<evidence type="ECO:0000313" key="3">
    <source>
        <dbReference type="Proteomes" id="UP000317685"/>
    </source>
</evidence>
<sequence length="184" mass="19363">MKALVTIVSATALLLLATGSASHGRPTADAPCAGQIHANPGFERGTTDWTAGPRIVVFGDAARPAHTGRAYATFAGLDVTRSDLLRTTVTVPADCDLTVRFWVRTTTTETTRGDYLNVGLAVTGIPPKTRFSLAFDGGAQWRQYSMSSGRASTERTATVSFLASETAGNGVTTFDVDDVTFTLG</sequence>
<dbReference type="Gene3D" id="2.60.120.260">
    <property type="entry name" value="Galactose-binding domain-like"/>
    <property type="match status" value="1"/>
</dbReference>
<dbReference type="InterPro" id="IPR008979">
    <property type="entry name" value="Galactose-bd-like_sf"/>
</dbReference>
<comment type="caution">
    <text evidence="2">The sequence shown here is derived from an EMBL/GenBank/DDBJ whole genome shotgun (WGS) entry which is preliminary data.</text>
</comment>
<dbReference type="OrthoDB" id="9801679at2"/>
<keyword evidence="3" id="KW-1185">Reference proteome</keyword>
<dbReference type="Proteomes" id="UP000317685">
    <property type="component" value="Unassembled WGS sequence"/>
</dbReference>
<evidence type="ECO:0000313" key="2">
    <source>
        <dbReference type="EMBL" id="TWG18884.1"/>
    </source>
</evidence>
<protein>
    <recommendedName>
        <fullName evidence="4">Carbohydrate binding protein</fullName>
    </recommendedName>
</protein>
<keyword evidence="1" id="KW-0732">Signal</keyword>
<organism evidence="2 3">
    <name type="scientific">Micromonospora taraxaci</name>
    <dbReference type="NCBI Taxonomy" id="1316803"/>
    <lineage>
        <taxon>Bacteria</taxon>
        <taxon>Bacillati</taxon>
        <taxon>Actinomycetota</taxon>
        <taxon>Actinomycetes</taxon>
        <taxon>Micromonosporales</taxon>
        <taxon>Micromonosporaceae</taxon>
        <taxon>Micromonospora</taxon>
    </lineage>
</organism>
<gene>
    <name evidence="2" type="ORF">FHU34_114258</name>
</gene>
<proteinExistence type="predicted"/>
<feature type="chain" id="PRO_5038918900" description="Carbohydrate binding protein" evidence="1">
    <location>
        <begin position="24"/>
        <end position="184"/>
    </location>
</feature>
<dbReference type="SUPFAM" id="SSF49785">
    <property type="entry name" value="Galactose-binding domain-like"/>
    <property type="match status" value="1"/>
</dbReference>
<dbReference type="EMBL" id="VIWZ01000001">
    <property type="protein sequence ID" value="TWG18884.1"/>
    <property type="molecule type" value="Genomic_DNA"/>
</dbReference>
<accession>A0A561W4V6</accession>
<dbReference type="RefSeq" id="WP_145783235.1">
    <property type="nucleotide sequence ID" value="NZ_JBEZJC010000014.1"/>
</dbReference>
<evidence type="ECO:0000256" key="1">
    <source>
        <dbReference type="SAM" id="SignalP"/>
    </source>
</evidence>
<feature type="signal peptide" evidence="1">
    <location>
        <begin position="1"/>
        <end position="23"/>
    </location>
</feature>
<reference evidence="2 3" key="1">
    <citation type="submission" date="2019-06" db="EMBL/GenBank/DDBJ databases">
        <title>Sequencing the genomes of 1000 actinobacteria strains.</title>
        <authorList>
            <person name="Klenk H.-P."/>
        </authorList>
    </citation>
    <scope>NUCLEOTIDE SEQUENCE [LARGE SCALE GENOMIC DNA]</scope>
    <source>
        <strain evidence="2 3">DSM 45885</strain>
    </source>
</reference>
<name>A0A561W4V6_9ACTN</name>